<protein>
    <submittedName>
        <fullName evidence="2">Uncharacterized protein</fullName>
    </submittedName>
</protein>
<evidence type="ECO:0000256" key="1">
    <source>
        <dbReference type="SAM" id="Phobius"/>
    </source>
</evidence>
<feature type="transmembrane region" description="Helical" evidence="1">
    <location>
        <begin position="37"/>
        <end position="56"/>
    </location>
</feature>
<gene>
    <name evidence="2" type="ordered locus">MM_2160</name>
</gene>
<keyword evidence="1" id="KW-0472">Membrane</keyword>
<dbReference type="AlphaFoldDB" id="Q8PV14"/>
<dbReference type="Proteomes" id="UP000000595">
    <property type="component" value="Chromosome"/>
</dbReference>
<name>Q8PV14_METMA</name>
<keyword evidence="1" id="KW-1133">Transmembrane helix</keyword>
<accession>Q8PV14</accession>
<organism evidence="2 3">
    <name type="scientific">Methanosarcina mazei (strain ATCC BAA-159 / DSM 3647 / Goe1 / Go1 / JCM 11833 / OCM 88)</name>
    <name type="common">Methanosarcina frisia</name>
    <dbReference type="NCBI Taxonomy" id="192952"/>
    <lineage>
        <taxon>Archaea</taxon>
        <taxon>Methanobacteriati</taxon>
        <taxon>Methanobacteriota</taxon>
        <taxon>Stenosarchaea group</taxon>
        <taxon>Methanomicrobia</taxon>
        <taxon>Methanosarcinales</taxon>
        <taxon>Methanosarcinaceae</taxon>
        <taxon>Methanosarcina</taxon>
    </lineage>
</organism>
<dbReference type="HOGENOM" id="CLU_1860738_0_0_2"/>
<proteinExistence type="predicted"/>
<dbReference type="eggNOG" id="arCOG04951">
    <property type="taxonomic scope" value="Archaea"/>
</dbReference>
<feature type="transmembrane region" description="Helical" evidence="1">
    <location>
        <begin position="6"/>
        <end position="25"/>
    </location>
</feature>
<dbReference type="KEGG" id="mma:MM_2160"/>
<dbReference type="EMBL" id="AE008384">
    <property type="protein sequence ID" value="AAM31856.1"/>
    <property type="molecule type" value="Genomic_DNA"/>
</dbReference>
<feature type="transmembrane region" description="Helical" evidence="1">
    <location>
        <begin position="62"/>
        <end position="86"/>
    </location>
</feature>
<evidence type="ECO:0000313" key="2">
    <source>
        <dbReference type="EMBL" id="AAM31856.1"/>
    </source>
</evidence>
<feature type="transmembrane region" description="Helical" evidence="1">
    <location>
        <begin position="123"/>
        <end position="142"/>
    </location>
</feature>
<sequence length="143" mass="16017">MIRSVIVPLLVSALIHVFALSVFIFDIFHILPELFEVLMVLISIFVYPLAPIFYGLQTKDRIGSVIVGTVPILCLFYELHLNSFIAGNVPETERILDIFTYFGSLAIIGGLEGYYASKEQFDSLIIAVVLAIFWISIFLNGLD</sequence>
<keyword evidence="1" id="KW-0812">Transmembrane</keyword>
<evidence type="ECO:0000313" key="3">
    <source>
        <dbReference type="Proteomes" id="UP000000595"/>
    </source>
</evidence>
<feature type="transmembrane region" description="Helical" evidence="1">
    <location>
        <begin position="98"/>
        <end position="117"/>
    </location>
</feature>
<reference evidence="2 3" key="1">
    <citation type="journal article" date="2002" name="J. Mol. Microbiol. Biotechnol.">
        <title>The genome of Methanosarcina mazei: evidence for lateral gene transfer between Bacteria and Archaea.</title>
        <authorList>
            <person name="Deppenmeier U."/>
            <person name="Johann A."/>
            <person name="Hartsch T."/>
            <person name="Merkl R."/>
            <person name="Schmitz R.A."/>
            <person name="Martinez-Arias R."/>
            <person name="Henne A."/>
            <person name="Wiezer A."/>
            <person name="Baumer S."/>
            <person name="Jacobi C."/>
            <person name="Bruggemann H."/>
            <person name="Lienard T."/>
            <person name="Christmann A."/>
            <person name="Bomeke M."/>
            <person name="Steckel S."/>
            <person name="Bhattacharyya A."/>
            <person name="Lykidis A."/>
            <person name="Overbeek R."/>
            <person name="Klenk H.P."/>
            <person name="Gunsalus R.P."/>
            <person name="Fritz H.J."/>
            <person name="Gottschalk G."/>
        </authorList>
    </citation>
    <scope>NUCLEOTIDE SEQUENCE [LARGE SCALE GENOMIC DNA]</scope>
    <source>
        <strain evidence="3">ATCC BAA-159 / DSM 3647 / Goe1 / Go1 / JCM 11833 / OCM 88</strain>
    </source>
</reference>